<dbReference type="GeneID" id="76202193"/>
<keyword evidence="3" id="KW-1185">Reference proteome</keyword>
<evidence type="ECO:0000313" key="3">
    <source>
        <dbReference type="Proteomes" id="UP001596417"/>
    </source>
</evidence>
<organism evidence="2 3">
    <name type="scientific">Halocatena marina</name>
    <dbReference type="NCBI Taxonomy" id="2934937"/>
    <lineage>
        <taxon>Archaea</taxon>
        <taxon>Methanobacteriati</taxon>
        <taxon>Methanobacteriota</taxon>
        <taxon>Stenosarchaea group</taxon>
        <taxon>Halobacteria</taxon>
        <taxon>Halobacteriales</taxon>
        <taxon>Natronomonadaceae</taxon>
        <taxon>Halocatena</taxon>
    </lineage>
</organism>
<dbReference type="AlphaFoldDB" id="A0ABD5YSZ5"/>
<comment type="caution">
    <text evidence="2">The sequence shown here is derived from an EMBL/GenBank/DDBJ whole genome shotgun (WGS) entry which is preliminary data.</text>
</comment>
<dbReference type="RefSeq" id="WP_248910635.1">
    <property type="nucleotide sequence ID" value="NZ_CP109981.1"/>
</dbReference>
<sequence length="77" mass="8190">MPDFTDLADVLCSFKQLVWVVIALTTTLLILSAFSAFIGGLSEGAMVVLTLSTAINGSSLLIGVAVLLLCRRHDRPI</sequence>
<gene>
    <name evidence="2" type="ORF">ACFQL7_23650</name>
</gene>
<keyword evidence="1" id="KW-1133">Transmembrane helix</keyword>
<accession>A0ABD5YSZ5</accession>
<reference evidence="2 3" key="1">
    <citation type="journal article" date="2019" name="Int. J. Syst. Evol. Microbiol.">
        <title>The Global Catalogue of Microorganisms (GCM) 10K type strain sequencing project: providing services to taxonomists for standard genome sequencing and annotation.</title>
        <authorList>
            <consortium name="The Broad Institute Genomics Platform"/>
            <consortium name="The Broad Institute Genome Sequencing Center for Infectious Disease"/>
            <person name="Wu L."/>
            <person name="Ma J."/>
        </authorList>
    </citation>
    <scope>NUCLEOTIDE SEQUENCE [LARGE SCALE GENOMIC DNA]</scope>
    <source>
        <strain evidence="2 3">RDMS1</strain>
    </source>
</reference>
<feature type="transmembrane region" description="Helical" evidence="1">
    <location>
        <begin position="17"/>
        <end position="38"/>
    </location>
</feature>
<protein>
    <submittedName>
        <fullName evidence="2">Uncharacterized protein</fullName>
    </submittedName>
</protein>
<keyword evidence="1" id="KW-0472">Membrane</keyword>
<name>A0ABD5YSZ5_9EURY</name>
<feature type="transmembrane region" description="Helical" evidence="1">
    <location>
        <begin position="44"/>
        <end position="70"/>
    </location>
</feature>
<evidence type="ECO:0000313" key="2">
    <source>
        <dbReference type="EMBL" id="MFC7192509.1"/>
    </source>
</evidence>
<keyword evidence="1" id="KW-0812">Transmembrane</keyword>
<evidence type="ECO:0000256" key="1">
    <source>
        <dbReference type="SAM" id="Phobius"/>
    </source>
</evidence>
<dbReference type="Proteomes" id="UP001596417">
    <property type="component" value="Unassembled WGS sequence"/>
</dbReference>
<proteinExistence type="predicted"/>
<dbReference type="EMBL" id="JBHTAX010000005">
    <property type="protein sequence ID" value="MFC7192509.1"/>
    <property type="molecule type" value="Genomic_DNA"/>
</dbReference>